<feature type="transmembrane region" description="Helical" evidence="1">
    <location>
        <begin position="29"/>
        <end position="51"/>
    </location>
</feature>
<dbReference type="Proteomes" id="UP000050525">
    <property type="component" value="Unassembled WGS sequence"/>
</dbReference>
<organism evidence="3 4">
    <name type="scientific">Alligator mississippiensis</name>
    <name type="common">American alligator</name>
    <dbReference type="NCBI Taxonomy" id="8496"/>
    <lineage>
        <taxon>Eukaryota</taxon>
        <taxon>Metazoa</taxon>
        <taxon>Chordata</taxon>
        <taxon>Craniata</taxon>
        <taxon>Vertebrata</taxon>
        <taxon>Euteleostomi</taxon>
        <taxon>Archelosauria</taxon>
        <taxon>Archosauria</taxon>
        <taxon>Crocodylia</taxon>
        <taxon>Alligatoridae</taxon>
        <taxon>Alligatorinae</taxon>
        <taxon>Alligator</taxon>
    </lineage>
</organism>
<evidence type="ECO:0000259" key="2">
    <source>
        <dbReference type="Pfam" id="PF21047"/>
    </source>
</evidence>
<comment type="caution">
    <text evidence="3">The sequence shown here is derived from an EMBL/GenBank/DDBJ whole genome shotgun (WGS) entry which is preliminary data.</text>
</comment>
<evidence type="ECO:0000313" key="3">
    <source>
        <dbReference type="EMBL" id="KYO27375.1"/>
    </source>
</evidence>
<protein>
    <recommendedName>
        <fullName evidence="2">Maestro-like HEAT-repeats domain-containing protein</fullName>
    </recommendedName>
</protein>
<evidence type="ECO:0000313" key="4">
    <source>
        <dbReference type="Proteomes" id="UP000050525"/>
    </source>
</evidence>
<proteinExistence type="predicted"/>
<gene>
    <name evidence="3" type="ORF">Y1Q_0020673</name>
</gene>
<dbReference type="GO" id="GO:0005737">
    <property type="term" value="C:cytoplasm"/>
    <property type="evidence" value="ECO:0007669"/>
    <property type="project" value="TreeGrafter"/>
</dbReference>
<keyword evidence="1" id="KW-0472">Membrane</keyword>
<name>A0A151MS78_ALLMI</name>
<dbReference type="Pfam" id="PF21047">
    <property type="entry name" value="HEAT_Maestro"/>
    <property type="match status" value="1"/>
</dbReference>
<dbReference type="AlphaFoldDB" id="A0A151MS78"/>
<dbReference type="EMBL" id="AKHW03005201">
    <property type="protein sequence ID" value="KYO27375.1"/>
    <property type="molecule type" value="Genomic_DNA"/>
</dbReference>
<reference evidence="3 4" key="1">
    <citation type="journal article" date="2012" name="Genome Biol.">
        <title>Sequencing three crocodilian genomes to illuminate the evolution of archosaurs and amniotes.</title>
        <authorList>
            <person name="St John J.A."/>
            <person name="Braun E.L."/>
            <person name="Isberg S.R."/>
            <person name="Miles L.G."/>
            <person name="Chong A.Y."/>
            <person name="Gongora J."/>
            <person name="Dalzell P."/>
            <person name="Moran C."/>
            <person name="Bed'hom B."/>
            <person name="Abzhanov A."/>
            <person name="Burgess S.C."/>
            <person name="Cooksey A.M."/>
            <person name="Castoe T.A."/>
            <person name="Crawford N.G."/>
            <person name="Densmore L.D."/>
            <person name="Drew J.C."/>
            <person name="Edwards S.V."/>
            <person name="Faircloth B.C."/>
            <person name="Fujita M.K."/>
            <person name="Greenwold M.J."/>
            <person name="Hoffmann F.G."/>
            <person name="Howard J.M."/>
            <person name="Iguchi T."/>
            <person name="Janes D.E."/>
            <person name="Khan S.Y."/>
            <person name="Kohno S."/>
            <person name="de Koning A.J."/>
            <person name="Lance S.L."/>
            <person name="McCarthy F.M."/>
            <person name="McCormack J.E."/>
            <person name="Merchant M.E."/>
            <person name="Peterson D.G."/>
            <person name="Pollock D.D."/>
            <person name="Pourmand N."/>
            <person name="Raney B.J."/>
            <person name="Roessler K.A."/>
            <person name="Sanford J.R."/>
            <person name="Sawyer R.H."/>
            <person name="Schmidt C.J."/>
            <person name="Triplett E.W."/>
            <person name="Tuberville T.D."/>
            <person name="Venegas-Anaya M."/>
            <person name="Howard J.T."/>
            <person name="Jarvis E.D."/>
            <person name="Guillette L.J.Jr."/>
            <person name="Glenn T.C."/>
            <person name="Green R.E."/>
            <person name="Ray D.A."/>
        </authorList>
    </citation>
    <scope>NUCLEOTIDE SEQUENCE [LARGE SCALE GENOMIC DNA]</scope>
    <source>
        <strain evidence="3">KSC_2009_1</strain>
    </source>
</reference>
<keyword evidence="1" id="KW-1133">Transmembrane helix</keyword>
<keyword evidence="1" id="KW-0812">Transmembrane</keyword>
<evidence type="ECO:0000256" key="1">
    <source>
        <dbReference type="SAM" id="Phobius"/>
    </source>
</evidence>
<sequence>MWSEGKVPDTLGTIFIRMPTMQERSMRGFLLEGVGILAVLYLEAVITSLLAKPLPMDSDTSELWRALGRDDFSTLHILHLLLKKIQYPAGSEGSSSEGTAPLGPHAAFYGDPGLRYRKGPGGERGCRALQSGNLATT</sequence>
<accession>A0A151MS78</accession>
<keyword evidence="4" id="KW-1185">Reference proteome</keyword>
<dbReference type="PANTHER" id="PTHR23120">
    <property type="entry name" value="MAESTRO-RELATED HEAT DOMAIN-CONTAINING"/>
    <property type="match status" value="1"/>
</dbReference>
<dbReference type="InterPro" id="IPR045206">
    <property type="entry name" value="Maestro_heat-like_prot"/>
</dbReference>
<dbReference type="InterPro" id="IPR048465">
    <property type="entry name" value="Maestro-like_HEAT"/>
</dbReference>
<dbReference type="PANTHER" id="PTHR23120:SF22">
    <property type="entry name" value="MAESTRO HEAT-LIKE REPEAT-CONTAINING PROTEIN FAMILY MEMBER 2B"/>
    <property type="match status" value="1"/>
</dbReference>
<feature type="domain" description="Maestro-like HEAT-repeats" evidence="2">
    <location>
        <begin position="4"/>
        <end position="78"/>
    </location>
</feature>